<dbReference type="Pfam" id="PF00561">
    <property type="entry name" value="Abhydrolase_1"/>
    <property type="match status" value="1"/>
</dbReference>
<dbReference type="SUPFAM" id="SSF53474">
    <property type="entry name" value="alpha/beta-Hydrolases"/>
    <property type="match status" value="1"/>
</dbReference>
<name>A0A8J3H1J7_9RHOB</name>
<gene>
    <name evidence="2" type="ORF">GCM10017056_49810</name>
</gene>
<feature type="domain" description="AB hydrolase-1" evidence="1">
    <location>
        <begin position="33"/>
        <end position="124"/>
    </location>
</feature>
<dbReference type="EMBL" id="BNCJ01000033">
    <property type="protein sequence ID" value="GHF72983.1"/>
    <property type="molecule type" value="Genomic_DNA"/>
</dbReference>
<reference evidence="2" key="2">
    <citation type="submission" date="2020-09" db="EMBL/GenBank/DDBJ databases">
        <authorList>
            <person name="Sun Q."/>
            <person name="Kim S."/>
        </authorList>
    </citation>
    <scope>NUCLEOTIDE SEQUENCE</scope>
    <source>
        <strain evidence="2">KCTC 42650</strain>
    </source>
</reference>
<dbReference type="InterPro" id="IPR029058">
    <property type="entry name" value="AB_hydrolase_fold"/>
</dbReference>
<evidence type="ECO:0000313" key="3">
    <source>
        <dbReference type="Proteomes" id="UP000626220"/>
    </source>
</evidence>
<accession>A0A8J3H1J7</accession>
<protein>
    <recommendedName>
        <fullName evidence="1">AB hydrolase-1 domain-containing protein</fullName>
    </recommendedName>
</protein>
<evidence type="ECO:0000259" key="1">
    <source>
        <dbReference type="Pfam" id="PF00561"/>
    </source>
</evidence>
<dbReference type="Proteomes" id="UP000626220">
    <property type="component" value="Unassembled WGS sequence"/>
</dbReference>
<keyword evidence="3" id="KW-1185">Reference proteome</keyword>
<reference evidence="2" key="1">
    <citation type="journal article" date="2014" name="Int. J. Syst. Evol. Microbiol.">
        <title>Complete genome sequence of Corynebacterium casei LMG S-19264T (=DSM 44701T), isolated from a smear-ripened cheese.</title>
        <authorList>
            <consortium name="US DOE Joint Genome Institute (JGI-PGF)"/>
            <person name="Walter F."/>
            <person name="Albersmeier A."/>
            <person name="Kalinowski J."/>
            <person name="Ruckert C."/>
        </authorList>
    </citation>
    <scope>NUCLEOTIDE SEQUENCE</scope>
    <source>
        <strain evidence="2">KCTC 42650</strain>
    </source>
</reference>
<sequence length="124" mass="13537">MVSRIKAHPTRYAKSGGVHVAYQKFGRGNLNLVVVPGWISNLDCVWDHPASVTWMERLGEYPNVILFDKRGTGLSDRGQGMPGMDERRDDIRAVMDHAGIDDAALFGLSEGGTLATLFAASHPD</sequence>
<dbReference type="InterPro" id="IPR050471">
    <property type="entry name" value="AB_hydrolase"/>
</dbReference>
<dbReference type="PANTHER" id="PTHR43433:SF8">
    <property type="entry name" value="BIFUNCTIONAL LIPASE_ADENYLATE CYCLASE LIPJ"/>
    <property type="match status" value="1"/>
</dbReference>
<dbReference type="PANTHER" id="PTHR43433">
    <property type="entry name" value="HYDROLASE, ALPHA/BETA FOLD FAMILY PROTEIN"/>
    <property type="match status" value="1"/>
</dbReference>
<dbReference type="AlphaFoldDB" id="A0A8J3H1J7"/>
<organism evidence="2 3">
    <name type="scientific">Seohaeicola zhoushanensis</name>
    <dbReference type="NCBI Taxonomy" id="1569283"/>
    <lineage>
        <taxon>Bacteria</taxon>
        <taxon>Pseudomonadati</taxon>
        <taxon>Pseudomonadota</taxon>
        <taxon>Alphaproteobacteria</taxon>
        <taxon>Rhodobacterales</taxon>
        <taxon>Roseobacteraceae</taxon>
        <taxon>Seohaeicola</taxon>
    </lineage>
</organism>
<proteinExistence type="predicted"/>
<comment type="caution">
    <text evidence="2">The sequence shown here is derived from an EMBL/GenBank/DDBJ whole genome shotgun (WGS) entry which is preliminary data.</text>
</comment>
<dbReference type="RefSeq" id="WP_229864478.1">
    <property type="nucleotide sequence ID" value="NZ_BNCJ01000033.1"/>
</dbReference>
<dbReference type="InterPro" id="IPR000073">
    <property type="entry name" value="AB_hydrolase_1"/>
</dbReference>
<dbReference type="Gene3D" id="3.40.50.1820">
    <property type="entry name" value="alpha/beta hydrolase"/>
    <property type="match status" value="1"/>
</dbReference>
<evidence type="ECO:0000313" key="2">
    <source>
        <dbReference type="EMBL" id="GHF72983.1"/>
    </source>
</evidence>